<dbReference type="InterPro" id="IPR053714">
    <property type="entry name" value="Iso_Racemase_Enz_sf"/>
</dbReference>
<organism evidence="2 3">
    <name type="scientific">Sulfobacillus thermotolerans</name>
    <dbReference type="NCBI Taxonomy" id="338644"/>
    <lineage>
        <taxon>Bacteria</taxon>
        <taxon>Bacillati</taxon>
        <taxon>Bacillota</taxon>
        <taxon>Clostridia</taxon>
        <taxon>Eubacteriales</taxon>
        <taxon>Clostridiales Family XVII. Incertae Sedis</taxon>
        <taxon>Sulfobacillus</taxon>
    </lineage>
</organism>
<evidence type="ECO:0000256" key="1">
    <source>
        <dbReference type="ARBA" id="ARBA00038414"/>
    </source>
</evidence>
<proteinExistence type="inferred from homology"/>
<evidence type="ECO:0000313" key="2">
    <source>
        <dbReference type="EMBL" id="AUW94146.1"/>
    </source>
</evidence>
<protein>
    <recommendedName>
        <fullName evidence="4">Asp/Glu racemase</fullName>
    </recommendedName>
</protein>
<dbReference type="Gene3D" id="3.40.50.12500">
    <property type="match status" value="1"/>
</dbReference>
<dbReference type="InterPro" id="IPR015942">
    <property type="entry name" value="Asp/Glu/hydantoin_racemase"/>
</dbReference>
<dbReference type="EMBL" id="CP019454">
    <property type="protein sequence ID" value="AUW94146.1"/>
    <property type="molecule type" value="Genomic_DNA"/>
</dbReference>
<evidence type="ECO:0000313" key="3">
    <source>
        <dbReference type="Proteomes" id="UP000325292"/>
    </source>
</evidence>
<evidence type="ECO:0008006" key="4">
    <source>
        <dbReference type="Google" id="ProtNLM"/>
    </source>
</evidence>
<dbReference type="Pfam" id="PF01177">
    <property type="entry name" value="Asp_Glu_race"/>
    <property type="match status" value="1"/>
</dbReference>
<dbReference type="InterPro" id="IPR052186">
    <property type="entry name" value="Hydantoin_racemase-like"/>
</dbReference>
<name>A0ABM6RRR6_9FIRM</name>
<sequence>MLGAYDTITILTGGLVVGAWRHALIVGKKGASCVRVLVINPNTQVELSYALAETVRNKLPEAEIVAFCPTRGPLSIESERDAWESAWYCMEELGELPAEMDAVIVACYSDHPLIPVLRDRLVHKPVIGILQASLWASANAGIPPLIVTSGDSWIPVLSNYLSQRQHEGIVRAVHASAADLFANSSATIDAIRTELVDADPSTPYALCLGCAAMTGLTSHITPHWSYPVIDGVEAAADWIKNWCEERVCDGDKRLR</sequence>
<keyword evidence="3" id="KW-1185">Reference proteome</keyword>
<gene>
    <name evidence="2" type="ORF">BXT84_09430</name>
</gene>
<comment type="similarity">
    <text evidence="1">Belongs to the HyuE racemase family.</text>
</comment>
<dbReference type="PANTHER" id="PTHR28047">
    <property type="entry name" value="PROTEIN DCG1"/>
    <property type="match status" value="1"/>
</dbReference>
<accession>A0ABM6RRR6</accession>
<dbReference type="Proteomes" id="UP000325292">
    <property type="component" value="Chromosome"/>
</dbReference>
<dbReference type="PANTHER" id="PTHR28047:SF5">
    <property type="entry name" value="PROTEIN DCG1"/>
    <property type="match status" value="1"/>
</dbReference>
<reference evidence="2 3" key="1">
    <citation type="journal article" date="2019" name="Sci. Rep.">
        <title>Sulfobacillus thermotolerans: new insights into resistance and metabolic capacities of acidophilic chemolithotrophs.</title>
        <authorList>
            <person name="Panyushkina A.E."/>
            <person name="Babenko V.V."/>
            <person name="Nikitina A.S."/>
            <person name="Selezneva O.V."/>
            <person name="Tsaplina I.A."/>
            <person name="Letarova M.A."/>
            <person name="Kostryukova E.S."/>
            <person name="Letarov A.V."/>
        </authorList>
    </citation>
    <scope>NUCLEOTIDE SEQUENCE [LARGE SCALE GENOMIC DNA]</scope>
    <source>
        <strain evidence="2 3">Kr1</strain>
    </source>
</reference>